<organism evidence="3 4">
    <name type="scientific">Nocardioides mangrovi</name>
    <dbReference type="NCBI Taxonomy" id="2874580"/>
    <lineage>
        <taxon>Bacteria</taxon>
        <taxon>Bacillati</taxon>
        <taxon>Actinomycetota</taxon>
        <taxon>Actinomycetes</taxon>
        <taxon>Propionibacteriales</taxon>
        <taxon>Nocardioidaceae</taxon>
        <taxon>Nocardioides</taxon>
    </lineage>
</organism>
<evidence type="ECO:0000313" key="4">
    <source>
        <dbReference type="Proteomes" id="UP000780875"/>
    </source>
</evidence>
<proteinExistence type="predicted"/>
<dbReference type="Gene3D" id="2.30.180.10">
    <property type="entry name" value="FAS1 domain"/>
    <property type="match status" value="1"/>
</dbReference>
<dbReference type="RefSeq" id="WP_224122326.1">
    <property type="nucleotide sequence ID" value="NZ_JAIQZJ010000003.1"/>
</dbReference>
<comment type="caution">
    <text evidence="3">The sequence shown here is derived from an EMBL/GenBank/DDBJ whole genome shotgun (WGS) entry which is preliminary data.</text>
</comment>
<dbReference type="Pfam" id="PF02469">
    <property type="entry name" value="Fasciclin"/>
    <property type="match status" value="1"/>
</dbReference>
<dbReference type="PROSITE" id="PS50213">
    <property type="entry name" value="FAS1"/>
    <property type="match status" value="1"/>
</dbReference>
<accession>A0ABS7UAD2</accession>
<evidence type="ECO:0000259" key="2">
    <source>
        <dbReference type="PROSITE" id="PS50213"/>
    </source>
</evidence>
<keyword evidence="1" id="KW-0732">Signal</keyword>
<evidence type="ECO:0000313" key="3">
    <source>
        <dbReference type="EMBL" id="MBZ5737949.1"/>
    </source>
</evidence>
<dbReference type="Proteomes" id="UP000780875">
    <property type="component" value="Unassembled WGS sequence"/>
</dbReference>
<feature type="chain" id="PRO_5047054750" evidence="1">
    <location>
        <begin position="26"/>
        <end position="213"/>
    </location>
</feature>
<dbReference type="SUPFAM" id="SSF82153">
    <property type="entry name" value="FAS1 domain"/>
    <property type="match status" value="1"/>
</dbReference>
<protein>
    <submittedName>
        <fullName evidence="3">Fasciclin domain-containing protein</fullName>
    </submittedName>
</protein>
<sequence>MTNHRTVRTATAGLAAAALTAVAVAAPSTAEGAPAHDRPTSLAKVLAADGHHFDRNWGDFDILDAAVGAVLQADPDSAVGVLAKPRTKLTAFLPTDRAFRKLAFTLTGSRPMTEKATFRRLARAAGVDTIEQVLLYHVVPGKTLGAKRVVAADGTRLTTAQGGTVKVRVRGDVVRLADQDPDVANPKVIATNINKGNPQIAHAINGVLLPVDL</sequence>
<keyword evidence="4" id="KW-1185">Reference proteome</keyword>
<name>A0ABS7UAD2_9ACTN</name>
<gene>
    <name evidence="3" type="ORF">K8U61_07235</name>
</gene>
<feature type="domain" description="FAS1" evidence="2">
    <location>
        <begin position="26"/>
        <end position="208"/>
    </location>
</feature>
<dbReference type="InterPro" id="IPR036378">
    <property type="entry name" value="FAS1_dom_sf"/>
</dbReference>
<dbReference type="InterPro" id="IPR000782">
    <property type="entry name" value="FAS1_domain"/>
</dbReference>
<feature type="signal peptide" evidence="1">
    <location>
        <begin position="1"/>
        <end position="25"/>
    </location>
</feature>
<evidence type="ECO:0000256" key="1">
    <source>
        <dbReference type="SAM" id="SignalP"/>
    </source>
</evidence>
<dbReference type="SMART" id="SM00554">
    <property type="entry name" value="FAS1"/>
    <property type="match status" value="1"/>
</dbReference>
<dbReference type="EMBL" id="JAIQZJ010000003">
    <property type="protein sequence ID" value="MBZ5737949.1"/>
    <property type="molecule type" value="Genomic_DNA"/>
</dbReference>
<reference evidence="3 4" key="1">
    <citation type="submission" date="2021-09" db="EMBL/GenBank/DDBJ databases">
        <title>Whole genome sequence of Nocardioides sp. GBK3QG-3.</title>
        <authorList>
            <person name="Tuo L."/>
        </authorList>
    </citation>
    <scope>NUCLEOTIDE SEQUENCE [LARGE SCALE GENOMIC DNA]</scope>
    <source>
        <strain evidence="3 4">GBK3QG-3</strain>
    </source>
</reference>